<evidence type="ECO:0000313" key="2">
    <source>
        <dbReference type="EMBL" id="CAD8163253.1"/>
    </source>
</evidence>
<name>A0A8S1UGM2_PAROT</name>
<protein>
    <submittedName>
        <fullName evidence="2">Uncharacterized protein</fullName>
    </submittedName>
</protein>
<evidence type="ECO:0000256" key="1">
    <source>
        <dbReference type="SAM" id="MobiDB-lite"/>
    </source>
</evidence>
<accession>A0A8S1UGM2</accession>
<sequence length="194" mass="22544">MKCICNSKSKDLIISIKDDNVVFQTCNNTKNVIRKFQGLFDFSDSNVNQIIRLMSQISCKNIDKNSFKQILEINTNCSNHSEMFINNDTNFRLVSSTHSTSANSPKIKETKKKKSKNQKTNNLNQSQKLKNQNKFQIQKIHPNQPNIVLSQMKISDYLKKKQNNIHLKLMIPIKKQSQISRKNGLKNLEFKKKK</sequence>
<keyword evidence="3" id="KW-1185">Reference proteome</keyword>
<comment type="caution">
    <text evidence="2">The sequence shown here is derived from an EMBL/GenBank/DDBJ whole genome shotgun (WGS) entry which is preliminary data.</text>
</comment>
<reference evidence="2" key="1">
    <citation type="submission" date="2021-01" db="EMBL/GenBank/DDBJ databases">
        <authorList>
            <consortium name="Genoscope - CEA"/>
            <person name="William W."/>
        </authorList>
    </citation>
    <scope>NUCLEOTIDE SEQUENCE</scope>
</reference>
<feature type="compositionally biased region" description="Low complexity" evidence="1">
    <location>
        <begin position="118"/>
        <end position="129"/>
    </location>
</feature>
<dbReference type="OrthoDB" id="307171at2759"/>
<proteinExistence type="predicted"/>
<gene>
    <name evidence="2" type="ORF">POCTA_138.1.T0430069</name>
</gene>
<dbReference type="AlphaFoldDB" id="A0A8S1UGM2"/>
<evidence type="ECO:0000313" key="3">
    <source>
        <dbReference type="Proteomes" id="UP000683925"/>
    </source>
</evidence>
<organism evidence="2 3">
    <name type="scientific">Paramecium octaurelia</name>
    <dbReference type="NCBI Taxonomy" id="43137"/>
    <lineage>
        <taxon>Eukaryota</taxon>
        <taxon>Sar</taxon>
        <taxon>Alveolata</taxon>
        <taxon>Ciliophora</taxon>
        <taxon>Intramacronucleata</taxon>
        <taxon>Oligohymenophorea</taxon>
        <taxon>Peniculida</taxon>
        <taxon>Parameciidae</taxon>
        <taxon>Paramecium</taxon>
    </lineage>
</organism>
<dbReference type="Proteomes" id="UP000683925">
    <property type="component" value="Unassembled WGS sequence"/>
</dbReference>
<dbReference type="EMBL" id="CAJJDP010000043">
    <property type="protein sequence ID" value="CAD8163253.1"/>
    <property type="molecule type" value="Genomic_DNA"/>
</dbReference>
<feature type="region of interest" description="Disordered" evidence="1">
    <location>
        <begin position="96"/>
        <end position="129"/>
    </location>
</feature>